<dbReference type="RefSeq" id="XP_005841480.1">
    <property type="nucleotide sequence ID" value="XM_005841423.1"/>
</dbReference>
<dbReference type="GeneID" id="17311021"/>
<dbReference type="PaxDb" id="55529-EKX54500"/>
<evidence type="ECO:0000256" key="1">
    <source>
        <dbReference type="SAM" id="MobiDB-lite"/>
    </source>
</evidence>
<reference evidence="2 4" key="1">
    <citation type="journal article" date="2012" name="Nature">
        <title>Algal genomes reveal evolutionary mosaicism and the fate of nucleomorphs.</title>
        <authorList>
            <consortium name="DOE Joint Genome Institute"/>
            <person name="Curtis B.A."/>
            <person name="Tanifuji G."/>
            <person name="Burki F."/>
            <person name="Gruber A."/>
            <person name="Irimia M."/>
            <person name="Maruyama S."/>
            <person name="Arias M.C."/>
            <person name="Ball S.G."/>
            <person name="Gile G.H."/>
            <person name="Hirakawa Y."/>
            <person name="Hopkins J.F."/>
            <person name="Kuo A."/>
            <person name="Rensing S.A."/>
            <person name="Schmutz J."/>
            <person name="Symeonidi A."/>
            <person name="Elias M."/>
            <person name="Eveleigh R.J."/>
            <person name="Herman E.K."/>
            <person name="Klute M.J."/>
            <person name="Nakayama T."/>
            <person name="Obornik M."/>
            <person name="Reyes-Prieto A."/>
            <person name="Armbrust E.V."/>
            <person name="Aves S.J."/>
            <person name="Beiko R.G."/>
            <person name="Coutinho P."/>
            <person name="Dacks J.B."/>
            <person name="Durnford D.G."/>
            <person name="Fast N.M."/>
            <person name="Green B.R."/>
            <person name="Grisdale C.J."/>
            <person name="Hempel F."/>
            <person name="Henrissat B."/>
            <person name="Hoppner M.P."/>
            <person name="Ishida K."/>
            <person name="Kim E."/>
            <person name="Koreny L."/>
            <person name="Kroth P.G."/>
            <person name="Liu Y."/>
            <person name="Malik S.B."/>
            <person name="Maier U.G."/>
            <person name="McRose D."/>
            <person name="Mock T."/>
            <person name="Neilson J.A."/>
            <person name="Onodera N.T."/>
            <person name="Poole A.M."/>
            <person name="Pritham E.J."/>
            <person name="Richards T.A."/>
            <person name="Rocap G."/>
            <person name="Roy S.W."/>
            <person name="Sarai C."/>
            <person name="Schaack S."/>
            <person name="Shirato S."/>
            <person name="Slamovits C.H."/>
            <person name="Spencer D.F."/>
            <person name="Suzuki S."/>
            <person name="Worden A.Z."/>
            <person name="Zauner S."/>
            <person name="Barry K."/>
            <person name="Bell C."/>
            <person name="Bharti A.K."/>
            <person name="Crow J.A."/>
            <person name="Grimwood J."/>
            <person name="Kramer R."/>
            <person name="Lindquist E."/>
            <person name="Lucas S."/>
            <person name="Salamov A."/>
            <person name="McFadden G.I."/>
            <person name="Lane C.E."/>
            <person name="Keeling P.J."/>
            <person name="Gray M.W."/>
            <person name="Grigoriev I.V."/>
            <person name="Archibald J.M."/>
        </authorList>
    </citation>
    <scope>NUCLEOTIDE SEQUENCE</scope>
    <source>
        <strain evidence="2 4">CCMP2712</strain>
    </source>
</reference>
<sequence length="73" mass="8431">MECPGHVCKETEEEKSRHPRARRGIISRRGVLKHGLVVLGVTARGLASKPQNSDVRRHKEQIFHKEITRTHER</sequence>
<reference evidence="3" key="3">
    <citation type="submission" date="2016-03" db="UniProtKB">
        <authorList>
            <consortium name="EnsemblProtists"/>
        </authorList>
    </citation>
    <scope>IDENTIFICATION</scope>
</reference>
<evidence type="ECO:0000313" key="4">
    <source>
        <dbReference type="Proteomes" id="UP000011087"/>
    </source>
</evidence>
<evidence type="ECO:0000313" key="2">
    <source>
        <dbReference type="EMBL" id="EKX54500.1"/>
    </source>
</evidence>
<evidence type="ECO:0000313" key="3">
    <source>
        <dbReference type="EnsemblProtists" id="EKX54500"/>
    </source>
</evidence>
<keyword evidence="4" id="KW-1185">Reference proteome</keyword>
<organism evidence="2">
    <name type="scientific">Guillardia theta (strain CCMP2712)</name>
    <name type="common">Cryptophyte</name>
    <dbReference type="NCBI Taxonomy" id="905079"/>
    <lineage>
        <taxon>Eukaryota</taxon>
        <taxon>Cryptophyceae</taxon>
        <taxon>Pyrenomonadales</taxon>
        <taxon>Geminigeraceae</taxon>
        <taxon>Guillardia</taxon>
    </lineage>
</organism>
<dbReference type="Proteomes" id="UP000011087">
    <property type="component" value="Unassembled WGS sequence"/>
</dbReference>
<feature type="compositionally biased region" description="Basic and acidic residues" evidence="1">
    <location>
        <begin position="7"/>
        <end position="16"/>
    </location>
</feature>
<dbReference type="EnsemblProtists" id="EKX54500">
    <property type="protein sequence ID" value="EKX54500"/>
    <property type="gene ID" value="GUITHDRAFT_150033"/>
</dbReference>
<gene>
    <name evidence="2" type="ORF">GUITHDRAFT_150033</name>
</gene>
<proteinExistence type="predicted"/>
<accession>L1K222</accession>
<dbReference type="KEGG" id="gtt:GUITHDRAFT_150033"/>
<feature type="region of interest" description="Disordered" evidence="1">
    <location>
        <begin position="1"/>
        <end position="20"/>
    </location>
</feature>
<name>L1K222_GUITC</name>
<dbReference type="HOGENOM" id="CLU_2710075_0_0_1"/>
<dbReference type="EMBL" id="JH992967">
    <property type="protein sequence ID" value="EKX54500.1"/>
    <property type="molecule type" value="Genomic_DNA"/>
</dbReference>
<reference evidence="4" key="2">
    <citation type="submission" date="2012-11" db="EMBL/GenBank/DDBJ databases">
        <authorList>
            <person name="Kuo A."/>
            <person name="Curtis B.A."/>
            <person name="Tanifuji G."/>
            <person name="Burki F."/>
            <person name="Gruber A."/>
            <person name="Irimia M."/>
            <person name="Maruyama S."/>
            <person name="Arias M.C."/>
            <person name="Ball S.G."/>
            <person name="Gile G.H."/>
            <person name="Hirakawa Y."/>
            <person name="Hopkins J.F."/>
            <person name="Rensing S.A."/>
            <person name="Schmutz J."/>
            <person name="Symeonidi A."/>
            <person name="Elias M."/>
            <person name="Eveleigh R.J."/>
            <person name="Herman E.K."/>
            <person name="Klute M.J."/>
            <person name="Nakayama T."/>
            <person name="Obornik M."/>
            <person name="Reyes-Prieto A."/>
            <person name="Armbrust E.V."/>
            <person name="Aves S.J."/>
            <person name="Beiko R.G."/>
            <person name="Coutinho P."/>
            <person name="Dacks J.B."/>
            <person name="Durnford D.G."/>
            <person name="Fast N.M."/>
            <person name="Green B.R."/>
            <person name="Grisdale C."/>
            <person name="Hempe F."/>
            <person name="Henrissat B."/>
            <person name="Hoppner M.P."/>
            <person name="Ishida K.-I."/>
            <person name="Kim E."/>
            <person name="Koreny L."/>
            <person name="Kroth P.G."/>
            <person name="Liu Y."/>
            <person name="Malik S.-B."/>
            <person name="Maier U.G."/>
            <person name="McRose D."/>
            <person name="Mock T."/>
            <person name="Neilson J.A."/>
            <person name="Onodera N.T."/>
            <person name="Poole A.M."/>
            <person name="Pritham E.J."/>
            <person name="Richards T.A."/>
            <person name="Rocap G."/>
            <person name="Roy S.W."/>
            <person name="Sarai C."/>
            <person name="Schaack S."/>
            <person name="Shirato S."/>
            <person name="Slamovits C.H."/>
            <person name="Spencer D.F."/>
            <person name="Suzuki S."/>
            <person name="Worden A.Z."/>
            <person name="Zauner S."/>
            <person name="Barry K."/>
            <person name="Bell C."/>
            <person name="Bharti A.K."/>
            <person name="Crow J.A."/>
            <person name="Grimwood J."/>
            <person name="Kramer R."/>
            <person name="Lindquist E."/>
            <person name="Lucas S."/>
            <person name="Salamov A."/>
            <person name="McFadden G.I."/>
            <person name="Lane C.E."/>
            <person name="Keeling P.J."/>
            <person name="Gray M.W."/>
            <person name="Grigoriev I.V."/>
            <person name="Archibald J.M."/>
        </authorList>
    </citation>
    <scope>NUCLEOTIDE SEQUENCE</scope>
    <source>
        <strain evidence="4">CCMP2712</strain>
    </source>
</reference>
<protein>
    <submittedName>
        <fullName evidence="2 3">Uncharacterized protein</fullName>
    </submittedName>
</protein>
<dbReference type="AlphaFoldDB" id="L1K222"/>